<protein>
    <submittedName>
        <fullName evidence="6">Transcriptional regulator</fullName>
    </submittedName>
</protein>
<organism evidence="6 7">
    <name type="scientific">Sediminicurvatus halobius</name>
    <dbReference type="NCBI Taxonomy" id="2182432"/>
    <lineage>
        <taxon>Bacteria</taxon>
        <taxon>Pseudomonadati</taxon>
        <taxon>Pseudomonadota</taxon>
        <taxon>Gammaproteobacteria</taxon>
        <taxon>Chromatiales</taxon>
        <taxon>Ectothiorhodospiraceae</taxon>
        <taxon>Sediminicurvatus</taxon>
    </lineage>
</organism>
<keyword evidence="3" id="KW-0804">Transcription</keyword>
<comment type="caution">
    <text evidence="6">The sequence shown here is derived from an EMBL/GenBank/DDBJ whole genome shotgun (WGS) entry which is preliminary data.</text>
</comment>
<dbReference type="EMBL" id="QFFI01000050">
    <property type="protein sequence ID" value="PWG61104.1"/>
    <property type="molecule type" value="Genomic_DNA"/>
</dbReference>
<dbReference type="Proteomes" id="UP000245474">
    <property type="component" value="Unassembled WGS sequence"/>
</dbReference>
<dbReference type="SUPFAM" id="SSF46785">
    <property type="entry name" value="Winged helix' DNA-binding domain"/>
    <property type="match status" value="1"/>
</dbReference>
<sequence>MEIQAAERLAALGHPARLQVMRLLMAAGVDGVAAGELARAAGLAASAATFHLDRLRLAGLARRRRLGREIRYSARFEEMRELVDFLTDTCCTHAEGEGRCQPICAAGTAGPGARSDSQAEQETP</sequence>
<feature type="domain" description="HTH arsR-type" evidence="5">
    <location>
        <begin position="1"/>
        <end position="94"/>
    </location>
</feature>
<dbReference type="PANTHER" id="PTHR43132:SF2">
    <property type="entry name" value="ARSENICAL RESISTANCE OPERON REPRESSOR ARSR-RELATED"/>
    <property type="match status" value="1"/>
</dbReference>
<evidence type="ECO:0000256" key="4">
    <source>
        <dbReference type="SAM" id="MobiDB-lite"/>
    </source>
</evidence>
<keyword evidence="7" id="KW-1185">Reference proteome</keyword>
<evidence type="ECO:0000256" key="1">
    <source>
        <dbReference type="ARBA" id="ARBA00023015"/>
    </source>
</evidence>
<evidence type="ECO:0000259" key="5">
    <source>
        <dbReference type="PROSITE" id="PS50987"/>
    </source>
</evidence>
<evidence type="ECO:0000313" key="6">
    <source>
        <dbReference type="EMBL" id="PWG61104.1"/>
    </source>
</evidence>
<keyword evidence="1" id="KW-0805">Transcription regulation</keyword>
<dbReference type="InterPro" id="IPR001845">
    <property type="entry name" value="HTH_ArsR_DNA-bd_dom"/>
</dbReference>
<dbReference type="InterPro" id="IPR051011">
    <property type="entry name" value="Metal_resp_trans_reg"/>
</dbReference>
<dbReference type="NCBIfam" id="NF033788">
    <property type="entry name" value="HTH_metalloreg"/>
    <property type="match status" value="1"/>
</dbReference>
<evidence type="ECO:0000313" key="7">
    <source>
        <dbReference type="Proteomes" id="UP000245474"/>
    </source>
</evidence>
<proteinExistence type="predicted"/>
<feature type="region of interest" description="Disordered" evidence="4">
    <location>
        <begin position="102"/>
        <end position="124"/>
    </location>
</feature>
<dbReference type="PROSITE" id="PS50987">
    <property type="entry name" value="HTH_ARSR_2"/>
    <property type="match status" value="1"/>
</dbReference>
<dbReference type="PANTHER" id="PTHR43132">
    <property type="entry name" value="ARSENICAL RESISTANCE OPERON REPRESSOR ARSR-RELATED"/>
    <property type="match status" value="1"/>
</dbReference>
<name>A0A2U2MW88_9GAMM</name>
<dbReference type="Pfam" id="PF12840">
    <property type="entry name" value="HTH_20"/>
    <property type="match status" value="1"/>
</dbReference>
<feature type="compositionally biased region" description="Polar residues" evidence="4">
    <location>
        <begin position="115"/>
        <end position="124"/>
    </location>
</feature>
<dbReference type="GO" id="GO:0003677">
    <property type="term" value="F:DNA binding"/>
    <property type="evidence" value="ECO:0007669"/>
    <property type="project" value="UniProtKB-KW"/>
</dbReference>
<dbReference type="OrthoDB" id="5297460at2"/>
<dbReference type="Gene3D" id="1.10.10.10">
    <property type="entry name" value="Winged helix-like DNA-binding domain superfamily/Winged helix DNA-binding domain"/>
    <property type="match status" value="1"/>
</dbReference>
<dbReference type="PRINTS" id="PR00778">
    <property type="entry name" value="HTHARSR"/>
</dbReference>
<dbReference type="AlphaFoldDB" id="A0A2U2MW88"/>
<dbReference type="SMART" id="SM00418">
    <property type="entry name" value="HTH_ARSR"/>
    <property type="match status" value="1"/>
</dbReference>
<dbReference type="GO" id="GO:0003700">
    <property type="term" value="F:DNA-binding transcription factor activity"/>
    <property type="evidence" value="ECO:0007669"/>
    <property type="project" value="InterPro"/>
</dbReference>
<gene>
    <name evidence="6" type="ORF">DEM34_18190</name>
</gene>
<evidence type="ECO:0000256" key="2">
    <source>
        <dbReference type="ARBA" id="ARBA00023125"/>
    </source>
</evidence>
<dbReference type="InterPro" id="IPR036390">
    <property type="entry name" value="WH_DNA-bd_sf"/>
</dbReference>
<reference evidence="6 7" key="1">
    <citation type="submission" date="2018-05" db="EMBL/GenBank/DDBJ databases">
        <title>Spiribacter halobius sp. nov., a moderately halophilic bacterium isolated from marine solar saltern.</title>
        <authorList>
            <person name="Zheng W.-S."/>
            <person name="Lu D.-C."/>
            <person name="Du Z.-J."/>
        </authorList>
    </citation>
    <scope>NUCLEOTIDE SEQUENCE [LARGE SCALE GENOMIC DNA]</scope>
    <source>
        <strain evidence="6 7">E85</strain>
    </source>
</reference>
<accession>A0A2U2MW88</accession>
<evidence type="ECO:0000256" key="3">
    <source>
        <dbReference type="ARBA" id="ARBA00023163"/>
    </source>
</evidence>
<dbReference type="InterPro" id="IPR036388">
    <property type="entry name" value="WH-like_DNA-bd_sf"/>
</dbReference>
<keyword evidence="2" id="KW-0238">DNA-binding</keyword>